<dbReference type="Proteomes" id="UP001318040">
    <property type="component" value="Chromosome 22"/>
</dbReference>
<feature type="signal peptide" evidence="7">
    <location>
        <begin position="1"/>
        <end position="16"/>
    </location>
</feature>
<dbReference type="PANTHER" id="PTHR11220:SF1">
    <property type="entry name" value="HEME-BINDING PROTEIN 2"/>
    <property type="match status" value="1"/>
</dbReference>
<dbReference type="AlphaFoldDB" id="A0AAJ7TEA7"/>
<dbReference type="InterPro" id="IPR011256">
    <property type="entry name" value="Reg_factor_effector_dom_sf"/>
</dbReference>
<evidence type="ECO:0000256" key="1">
    <source>
        <dbReference type="ARBA" id="ARBA00004496"/>
    </source>
</evidence>
<protein>
    <recommendedName>
        <fullName evidence="6">Heme-binding protein 1</fullName>
    </recommendedName>
</protein>
<feature type="chain" id="PRO_5042515403" description="Heme-binding protein 1" evidence="7">
    <location>
        <begin position="17"/>
        <end position="208"/>
    </location>
</feature>
<evidence type="ECO:0000313" key="8">
    <source>
        <dbReference type="Proteomes" id="UP001318040"/>
    </source>
</evidence>
<dbReference type="GeneID" id="116945046"/>
<dbReference type="Gene3D" id="3.20.80.10">
    <property type="entry name" value="Regulatory factor, effector binding domain"/>
    <property type="match status" value="1"/>
</dbReference>
<dbReference type="Pfam" id="PF04832">
    <property type="entry name" value="SOUL"/>
    <property type="match status" value="1"/>
</dbReference>
<evidence type="ECO:0000256" key="6">
    <source>
        <dbReference type="ARBA" id="ARBA00040755"/>
    </source>
</evidence>
<keyword evidence="4" id="KW-0963">Cytoplasm</keyword>
<reference evidence="9" key="1">
    <citation type="submission" date="2025-08" db="UniProtKB">
        <authorList>
            <consortium name="RefSeq"/>
        </authorList>
    </citation>
    <scope>IDENTIFICATION</scope>
    <source>
        <tissue evidence="9">Sperm</tissue>
    </source>
</reference>
<keyword evidence="7" id="KW-0732">Signal</keyword>
<gene>
    <name evidence="9" type="primary">LOC116945046</name>
</gene>
<name>A0AAJ7TEA7_PETMA</name>
<comment type="similarity">
    <text evidence="2">Belongs to the HEBP family.</text>
</comment>
<evidence type="ECO:0000256" key="7">
    <source>
        <dbReference type="SAM" id="SignalP"/>
    </source>
</evidence>
<comment type="subcellular location">
    <subcellularLocation>
        <location evidence="1">Cytoplasm</location>
    </subcellularLocation>
</comment>
<dbReference type="SUPFAM" id="SSF55136">
    <property type="entry name" value="Probable bacterial effector-binding domain"/>
    <property type="match status" value="1"/>
</dbReference>
<evidence type="ECO:0000256" key="3">
    <source>
        <dbReference type="ARBA" id="ARBA00011245"/>
    </source>
</evidence>
<proteinExistence type="inferred from homology"/>
<dbReference type="GO" id="GO:0020037">
    <property type="term" value="F:heme binding"/>
    <property type="evidence" value="ECO:0007669"/>
    <property type="project" value="TreeGrafter"/>
</dbReference>
<dbReference type="InterPro" id="IPR006917">
    <property type="entry name" value="SOUL_heme-bd"/>
</dbReference>
<evidence type="ECO:0000256" key="5">
    <source>
        <dbReference type="ARBA" id="ARBA00037673"/>
    </source>
</evidence>
<dbReference type="PANTHER" id="PTHR11220">
    <property type="entry name" value="HEME-BINDING PROTEIN-RELATED"/>
    <property type="match status" value="1"/>
</dbReference>
<comment type="function">
    <text evidence="5">May bind free porphyrinogens that may be present in the cell and thus facilitate removal of these potentially toxic compound. Binds with a high affinity to one molecule of heme or porphyrins. It binds metalloporphyrins, free porphyrins and N-methylprotoporphyrin with similar affinities.</text>
</comment>
<comment type="subunit">
    <text evidence="3">Monomer.</text>
</comment>
<dbReference type="GO" id="GO:0005737">
    <property type="term" value="C:cytoplasm"/>
    <property type="evidence" value="ECO:0007669"/>
    <property type="project" value="UniProtKB-SubCell"/>
</dbReference>
<dbReference type="RefSeq" id="XP_032815012.1">
    <property type="nucleotide sequence ID" value="XM_032959121.1"/>
</dbReference>
<evidence type="ECO:0000313" key="9">
    <source>
        <dbReference type="RefSeq" id="XP_032815012.1"/>
    </source>
</evidence>
<sequence>MLYPVIVAVLTAAAFAQEAIPGFCTETTECFKFKVLCEADTYELRRYEKSVWVATDVESLVYEHASMTGFRKLFKYITGDNDAMQQINMTAPVLIKVPHGGKFWQKTKYTIHFMLPSYVAENPPSPFNPEVYFVRMPAMTMYVKSFGGWILTVTSKIYSGLLSNDLKDKKKNFDNGFHYMASYNRPTKMLNRHNEVWYMATESPNCEA</sequence>
<evidence type="ECO:0000256" key="2">
    <source>
        <dbReference type="ARBA" id="ARBA00009817"/>
    </source>
</evidence>
<keyword evidence="8" id="KW-1185">Reference proteome</keyword>
<dbReference type="KEGG" id="pmrn:116945046"/>
<dbReference type="FunFam" id="3.20.80.10:FF:000003">
    <property type="entry name" value="Heme-binding protein 1"/>
    <property type="match status" value="1"/>
</dbReference>
<evidence type="ECO:0000256" key="4">
    <source>
        <dbReference type="ARBA" id="ARBA00022490"/>
    </source>
</evidence>
<organism evidence="8 9">
    <name type="scientific">Petromyzon marinus</name>
    <name type="common">Sea lamprey</name>
    <dbReference type="NCBI Taxonomy" id="7757"/>
    <lineage>
        <taxon>Eukaryota</taxon>
        <taxon>Metazoa</taxon>
        <taxon>Chordata</taxon>
        <taxon>Craniata</taxon>
        <taxon>Vertebrata</taxon>
        <taxon>Cyclostomata</taxon>
        <taxon>Hyperoartia</taxon>
        <taxon>Petromyzontiformes</taxon>
        <taxon>Petromyzontidae</taxon>
        <taxon>Petromyzon</taxon>
    </lineage>
</organism>
<accession>A0AAJ7TEA7</accession>